<organism evidence="2 3">
    <name type="scientific">Sphaerosporella brunnea</name>
    <dbReference type="NCBI Taxonomy" id="1250544"/>
    <lineage>
        <taxon>Eukaryota</taxon>
        <taxon>Fungi</taxon>
        <taxon>Dikarya</taxon>
        <taxon>Ascomycota</taxon>
        <taxon>Pezizomycotina</taxon>
        <taxon>Pezizomycetes</taxon>
        <taxon>Pezizales</taxon>
        <taxon>Pyronemataceae</taxon>
        <taxon>Sphaerosporella</taxon>
    </lineage>
</organism>
<feature type="compositionally biased region" description="Basic residues" evidence="1">
    <location>
        <begin position="171"/>
        <end position="190"/>
    </location>
</feature>
<evidence type="ECO:0000313" key="3">
    <source>
        <dbReference type="Proteomes" id="UP000326924"/>
    </source>
</evidence>
<dbReference type="EMBL" id="VXIS01000006">
    <property type="protein sequence ID" value="KAA8914362.1"/>
    <property type="molecule type" value="Genomic_DNA"/>
</dbReference>
<feature type="compositionally biased region" description="Pro residues" evidence="1">
    <location>
        <begin position="116"/>
        <end position="129"/>
    </location>
</feature>
<protein>
    <submittedName>
        <fullName evidence="2">Uncharacterized protein</fullName>
    </submittedName>
</protein>
<dbReference type="AlphaFoldDB" id="A0A5J5FBJ3"/>
<comment type="caution">
    <text evidence="2">The sequence shown here is derived from an EMBL/GenBank/DDBJ whole genome shotgun (WGS) entry which is preliminary data.</text>
</comment>
<evidence type="ECO:0000313" key="2">
    <source>
        <dbReference type="EMBL" id="KAA8914362.1"/>
    </source>
</evidence>
<feature type="region of interest" description="Disordered" evidence="1">
    <location>
        <begin position="1"/>
        <end position="33"/>
    </location>
</feature>
<feature type="region of interest" description="Disordered" evidence="1">
    <location>
        <begin position="111"/>
        <end position="190"/>
    </location>
</feature>
<keyword evidence="3" id="KW-1185">Reference proteome</keyword>
<name>A0A5J5FBJ3_9PEZI</name>
<dbReference type="Proteomes" id="UP000326924">
    <property type="component" value="Unassembled WGS sequence"/>
</dbReference>
<evidence type="ECO:0000256" key="1">
    <source>
        <dbReference type="SAM" id="MobiDB-lite"/>
    </source>
</evidence>
<reference evidence="2 3" key="1">
    <citation type="submission" date="2019-09" db="EMBL/GenBank/DDBJ databases">
        <title>Draft genome of the ectomycorrhizal ascomycete Sphaerosporella brunnea.</title>
        <authorList>
            <consortium name="DOE Joint Genome Institute"/>
            <person name="Benucci G.M."/>
            <person name="Marozzi G."/>
            <person name="Antonielli L."/>
            <person name="Sanchez S."/>
            <person name="Marco P."/>
            <person name="Wang X."/>
            <person name="Falini L.B."/>
            <person name="Barry K."/>
            <person name="Haridas S."/>
            <person name="Lipzen A."/>
            <person name="Labutti K."/>
            <person name="Grigoriev I.V."/>
            <person name="Murat C."/>
            <person name="Martin F."/>
            <person name="Albertini E."/>
            <person name="Donnini D."/>
            <person name="Bonito G."/>
        </authorList>
    </citation>
    <scope>NUCLEOTIDE SEQUENCE [LARGE SCALE GENOMIC DNA]</scope>
    <source>
        <strain evidence="2 3">Sb_GMNB300</strain>
    </source>
</reference>
<dbReference type="InParanoid" id="A0A5J5FBJ3"/>
<accession>A0A5J5FBJ3</accession>
<proteinExistence type="predicted"/>
<gene>
    <name evidence="2" type="ORF">FN846DRAFT_885979</name>
</gene>
<sequence length="190" mass="21469">MSSRWTDTAEDPAEAADLKTESARRQRRAQTTRSRTKMLFTATLLSLSLKTRIRARALSGFVYLVIVSDMVHLLTYPCDATTYSPTRDATTYFKHNGMVYHHKPPACCPPRVMAPSPRPESPSPTPRNSPSPGLWSPAPAVEPSRKRRAMFQMDINKARHDGPDSPDTLAARRRKQIKYGKQVSKKIRFD</sequence>